<dbReference type="RefSeq" id="WP_008076718.1">
    <property type="nucleotide sequence ID" value="NZ_AEVT01000059.1"/>
</dbReference>
<dbReference type="AlphaFoldDB" id="E8M6J8"/>
<evidence type="ECO:0000313" key="1">
    <source>
        <dbReference type="EMBL" id="EGA70316.1"/>
    </source>
</evidence>
<dbReference type="PANTHER" id="PTHR35868">
    <property type="entry name" value="DUF2804 DOMAIN-CONTAINING PROTEIN-RELATED"/>
    <property type="match status" value="1"/>
</dbReference>
<name>E8M6J8_PHOS4</name>
<comment type="caution">
    <text evidence="1">The sequence shown here is derived from an EMBL/GenBank/DDBJ whole genome shotgun (WGS) entry which is preliminary data.</text>
</comment>
<dbReference type="PANTHER" id="PTHR35868:SF4">
    <property type="entry name" value="DUF2804 DOMAIN-CONTAINING PROTEIN"/>
    <property type="match status" value="1"/>
</dbReference>
<dbReference type="GeneID" id="95569221"/>
<evidence type="ECO:0008006" key="3">
    <source>
        <dbReference type="Google" id="ProtNLM"/>
    </source>
</evidence>
<evidence type="ECO:0000313" key="2">
    <source>
        <dbReference type="Proteomes" id="UP000006228"/>
    </source>
</evidence>
<dbReference type="OrthoDB" id="9134802at2"/>
<gene>
    <name evidence="1" type="ORF">VISI1226_22140</name>
</gene>
<proteinExistence type="predicted"/>
<organism evidence="1 2">
    <name type="scientific">Vibrio sinaloensis DSM 21326</name>
    <dbReference type="NCBI Taxonomy" id="945550"/>
    <lineage>
        <taxon>Bacteria</taxon>
        <taxon>Pseudomonadati</taxon>
        <taxon>Pseudomonadota</taxon>
        <taxon>Gammaproteobacteria</taxon>
        <taxon>Vibrionales</taxon>
        <taxon>Vibrionaceae</taxon>
        <taxon>Vibrio</taxon>
        <taxon>Vibrio oreintalis group</taxon>
    </lineage>
</organism>
<reference evidence="1 2" key="1">
    <citation type="journal article" date="2012" name="Int. J. Syst. Evol. Microbiol.">
        <title>Vibrio caribbeanicus sp. nov., isolated from the marine sponge Scleritoderma cyanea.</title>
        <authorList>
            <person name="Hoffmann M."/>
            <person name="Monday S.R."/>
            <person name="Allard M.W."/>
            <person name="Strain E.A."/>
            <person name="Whittaker P."/>
            <person name="Naum M."/>
            <person name="McCarthy P.J."/>
            <person name="Lopez J.V."/>
            <person name="Fischer M."/>
            <person name="Brown E.W."/>
        </authorList>
    </citation>
    <scope>NUCLEOTIDE SEQUENCE [LARGE SCALE GENOMIC DNA]</scope>
    <source>
        <strain evidence="2">DSMZ 21326</strain>
    </source>
</reference>
<accession>E8M6J8</accession>
<sequence length="340" mass="38789">MILEKGVYRAPDSLIGSDGRPLIGQFDGIPKQLGVDKFDYRTNMDRQASKLDKHFHYKQFQFVSLFVGRYVIGVAIADIRYLGSSFCYVYDVDNDELLEQNWLRPFGFDKSMTCSPFQGSTCIAGKQVQFHIYDGIWQLEIRTSQINANLYLQPNEDSQPIAMCTPTGYSGWTYTQKHNALKVEGVLSIQGQPIDISEALAGYDFSAGYMRRETSWRWASISSNVSGCTLGLNLAAGVNETGSSENVIWVDGQRHLLGPVHFQFQRCERLEQWKIFSESGQVDLQFQPINQRSEKLNFWWIKSNFRQFIGHFSGTIIDNSGVSHTLDRVLGLTEDHFARW</sequence>
<dbReference type="Proteomes" id="UP000006228">
    <property type="component" value="Unassembled WGS sequence"/>
</dbReference>
<dbReference type="InterPro" id="IPR021243">
    <property type="entry name" value="DUF2804"/>
</dbReference>
<protein>
    <recommendedName>
        <fullName evidence="3">DUF2804 domain-containing protein</fullName>
    </recommendedName>
</protein>
<dbReference type="Pfam" id="PF10974">
    <property type="entry name" value="DUF2804"/>
    <property type="match status" value="1"/>
</dbReference>
<dbReference type="EMBL" id="AEVT01000059">
    <property type="protein sequence ID" value="EGA70316.1"/>
    <property type="molecule type" value="Genomic_DNA"/>
</dbReference>
<dbReference type="eggNOG" id="COG3250">
    <property type="taxonomic scope" value="Bacteria"/>
</dbReference>